<protein>
    <submittedName>
        <fullName evidence="3">Uncharacterized protein</fullName>
    </submittedName>
</protein>
<feature type="region of interest" description="Disordered" evidence="1">
    <location>
        <begin position="194"/>
        <end position="238"/>
    </location>
</feature>
<gene>
    <name evidence="3" type="ORF">PG993_011560</name>
</gene>
<organism evidence="3 4">
    <name type="scientific">Apiospora rasikravindrae</name>
    <dbReference type="NCBI Taxonomy" id="990691"/>
    <lineage>
        <taxon>Eukaryota</taxon>
        <taxon>Fungi</taxon>
        <taxon>Dikarya</taxon>
        <taxon>Ascomycota</taxon>
        <taxon>Pezizomycotina</taxon>
        <taxon>Sordariomycetes</taxon>
        <taxon>Xylariomycetidae</taxon>
        <taxon>Amphisphaeriales</taxon>
        <taxon>Apiosporaceae</taxon>
        <taxon>Apiospora</taxon>
    </lineage>
</organism>
<comment type="caution">
    <text evidence="3">The sequence shown here is derived from an EMBL/GenBank/DDBJ whole genome shotgun (WGS) entry which is preliminary data.</text>
</comment>
<accession>A0ABR1S266</accession>
<feature type="chain" id="PRO_5047010836" evidence="2">
    <location>
        <begin position="20"/>
        <end position="257"/>
    </location>
</feature>
<evidence type="ECO:0000256" key="1">
    <source>
        <dbReference type="SAM" id="MobiDB-lite"/>
    </source>
</evidence>
<evidence type="ECO:0000256" key="2">
    <source>
        <dbReference type="SAM" id="SignalP"/>
    </source>
</evidence>
<feature type="signal peptide" evidence="2">
    <location>
        <begin position="1"/>
        <end position="19"/>
    </location>
</feature>
<sequence>MKYITAVALVPLALAAAHSDENLKFEISNFEARCMPGDMYSGGDVYCLYDLVPMATPPDPYFYDPYLGKNCGTRVIKSDDGGLPAFQEGDCGSFRIAVEKVGGGGLVLILSLPHVGKQGRYVLSPQDLEWETNEADEDDSMPEQTVQKYTGATSFTILASEAYVKPPPTSTTIGPPSASQLSALADYSRTATLEPSITGNPASTPSATGAAASNTLTTSSPASSPASPASPSETSSGTRKSTFTAVSFIVGLVTFVM</sequence>
<feature type="compositionally biased region" description="Low complexity" evidence="1">
    <location>
        <begin position="200"/>
        <end position="238"/>
    </location>
</feature>
<name>A0ABR1S266_9PEZI</name>
<keyword evidence="4" id="KW-1185">Reference proteome</keyword>
<evidence type="ECO:0000313" key="4">
    <source>
        <dbReference type="Proteomes" id="UP001444661"/>
    </source>
</evidence>
<reference evidence="3 4" key="1">
    <citation type="submission" date="2023-01" db="EMBL/GenBank/DDBJ databases">
        <title>Analysis of 21 Apiospora genomes using comparative genomics revels a genus with tremendous synthesis potential of carbohydrate active enzymes and secondary metabolites.</title>
        <authorList>
            <person name="Sorensen T."/>
        </authorList>
    </citation>
    <scope>NUCLEOTIDE SEQUENCE [LARGE SCALE GENOMIC DNA]</scope>
    <source>
        <strain evidence="3 4">CBS 33761</strain>
    </source>
</reference>
<dbReference type="EMBL" id="JAQQWK010000011">
    <property type="protein sequence ID" value="KAK8023494.1"/>
    <property type="molecule type" value="Genomic_DNA"/>
</dbReference>
<evidence type="ECO:0000313" key="3">
    <source>
        <dbReference type="EMBL" id="KAK8023494.1"/>
    </source>
</evidence>
<dbReference type="Proteomes" id="UP001444661">
    <property type="component" value="Unassembled WGS sequence"/>
</dbReference>
<proteinExistence type="predicted"/>
<keyword evidence="2" id="KW-0732">Signal</keyword>